<evidence type="ECO:0000313" key="2">
    <source>
        <dbReference type="EMBL" id="CAE7715450.1"/>
    </source>
</evidence>
<sequence length="438" mass="49196">VNGTSVGHLQDPSSLDFLLEVRFGGDFLQRLVTETTKALAGLLENAKQGLDAVKDAQKYEEQRRALNKAVNQAALQRDQKELELRERGAEQKQAEQHLENAAEDPQCQAAKAEYYNKSAQLRDDFLTKKSVFDMGLQQKQDQKIQKCRPLDQLLDASTKRKLKVAQGNVDRAQRKVDGFQHDINNKQKELEEATRKAEHCNWFEKPSRSWAVTSTSAQLQALVSAKEIATGYLQSAKHTLQGLEAIVDPIKDAAASACQLAMQALTDFQSGPEFQAVLAAQQQLQSFAKTLNEWPVYQKVLAAVREQASARLTGLTQQLQALGQELRKHQDEASMAMKNFKDFLDGELSKAYDKALEALRGNRNNTFHIKNMEFRTMLKDFLLHGAVNGTLDMEIEGKQKTKEFRVNLWDLPAFEKELAGFAHHFVNSLDGAQDAEVP</sequence>
<gene>
    <name evidence="2" type="ORF">SPIL2461_LOCUS20317</name>
</gene>
<dbReference type="EMBL" id="CAJNIZ010045287">
    <property type="protein sequence ID" value="CAE7715450.1"/>
    <property type="molecule type" value="Genomic_DNA"/>
</dbReference>
<proteinExistence type="predicted"/>
<feature type="coiled-coil region" evidence="1">
    <location>
        <begin position="305"/>
        <end position="339"/>
    </location>
</feature>
<protein>
    <submittedName>
        <fullName evidence="2">Uncharacterized protein</fullName>
    </submittedName>
</protein>
<evidence type="ECO:0000256" key="1">
    <source>
        <dbReference type="SAM" id="Coils"/>
    </source>
</evidence>
<comment type="caution">
    <text evidence="2">The sequence shown here is derived from an EMBL/GenBank/DDBJ whole genome shotgun (WGS) entry which is preliminary data.</text>
</comment>
<feature type="coiled-coil region" evidence="1">
    <location>
        <begin position="169"/>
        <end position="196"/>
    </location>
</feature>
<feature type="coiled-coil region" evidence="1">
    <location>
        <begin position="56"/>
        <end position="92"/>
    </location>
</feature>
<keyword evidence="1" id="KW-0175">Coiled coil</keyword>
<reference evidence="2" key="1">
    <citation type="submission" date="2021-02" db="EMBL/GenBank/DDBJ databases">
        <authorList>
            <person name="Dougan E. K."/>
            <person name="Rhodes N."/>
            <person name="Thang M."/>
            <person name="Chan C."/>
        </authorList>
    </citation>
    <scope>NUCLEOTIDE SEQUENCE</scope>
</reference>
<name>A0A812WZA6_SYMPI</name>
<feature type="non-terminal residue" evidence="2">
    <location>
        <position position="1"/>
    </location>
</feature>
<keyword evidence="3" id="KW-1185">Reference proteome</keyword>
<dbReference type="AlphaFoldDB" id="A0A812WZA6"/>
<dbReference type="Proteomes" id="UP000649617">
    <property type="component" value="Unassembled WGS sequence"/>
</dbReference>
<accession>A0A812WZA6</accession>
<evidence type="ECO:0000313" key="3">
    <source>
        <dbReference type="Proteomes" id="UP000649617"/>
    </source>
</evidence>
<organism evidence="2 3">
    <name type="scientific">Symbiodinium pilosum</name>
    <name type="common">Dinoflagellate</name>
    <dbReference type="NCBI Taxonomy" id="2952"/>
    <lineage>
        <taxon>Eukaryota</taxon>
        <taxon>Sar</taxon>
        <taxon>Alveolata</taxon>
        <taxon>Dinophyceae</taxon>
        <taxon>Suessiales</taxon>
        <taxon>Symbiodiniaceae</taxon>
        <taxon>Symbiodinium</taxon>
    </lineage>
</organism>